<organism evidence="1 2">
    <name type="scientific">Mytilus galloprovincialis</name>
    <name type="common">Mediterranean mussel</name>
    <dbReference type="NCBI Taxonomy" id="29158"/>
    <lineage>
        <taxon>Eukaryota</taxon>
        <taxon>Metazoa</taxon>
        <taxon>Spiralia</taxon>
        <taxon>Lophotrochozoa</taxon>
        <taxon>Mollusca</taxon>
        <taxon>Bivalvia</taxon>
        <taxon>Autobranchia</taxon>
        <taxon>Pteriomorphia</taxon>
        <taxon>Mytilida</taxon>
        <taxon>Mytiloidea</taxon>
        <taxon>Mytilidae</taxon>
        <taxon>Mytilinae</taxon>
        <taxon>Mytilus</taxon>
    </lineage>
</organism>
<reference evidence="1" key="1">
    <citation type="submission" date="2018-11" db="EMBL/GenBank/DDBJ databases">
        <authorList>
            <person name="Alioto T."/>
            <person name="Alioto T."/>
        </authorList>
    </citation>
    <scope>NUCLEOTIDE SEQUENCE</scope>
</reference>
<keyword evidence="2" id="KW-1185">Reference proteome</keyword>
<comment type="caution">
    <text evidence="1">The sequence shown here is derived from an EMBL/GenBank/DDBJ whole genome shotgun (WGS) entry which is preliminary data.</text>
</comment>
<proteinExistence type="predicted"/>
<dbReference type="Gene3D" id="3.30.460.90">
    <property type="match status" value="1"/>
</dbReference>
<dbReference type="Gene3D" id="1.10.1410.40">
    <property type="match status" value="1"/>
</dbReference>
<dbReference type="AlphaFoldDB" id="A0A8B6CNS1"/>
<name>A0A8B6CNS1_MYTGA</name>
<sequence>MSIASDVLELYLNDVYDKECVFQTDKDEVEFVQNGIEMIVQRIGNTILQYSPSDDDDDVEKTFQNTLDEDIQMFASSGGEVTKYTECNLIKVGSFYEGTRNKFPDEFDFTFPVYCFKETKCMSLGSLISSILAKTYGIINSQTTDPVLKIHDIEVSYCDPQDQTRKIYLDKNVGKTGPARHFKFVYLNKSGVKRYIHVDLVPSAVIRDSEFERIVNDYCKLEPFRIEVLKTGTIQIVQQRLSFTETEVLFMKDILSHDHRKVYRLLKYFINGHNDVIDDCGDLTRLQRKGYSSYILKTFIMYHHFKCRLTSTIGQCVIEVLNEMCKCKDTDSLPTLVKKTKYCFERNRKLFLLKHLQSLTSDLKSMKTSNEKYNYEICKIPRSVAGRYLYVTKRVQLTDDEETDEELGEKLAEMSNFVSSLTE</sequence>
<dbReference type="Proteomes" id="UP000596742">
    <property type="component" value="Unassembled WGS sequence"/>
</dbReference>
<gene>
    <name evidence="1" type="ORF">MGAL_10B028828</name>
</gene>
<evidence type="ECO:0000313" key="2">
    <source>
        <dbReference type="Proteomes" id="UP000596742"/>
    </source>
</evidence>
<protein>
    <submittedName>
        <fullName evidence="1">Uncharacterized protein</fullName>
    </submittedName>
</protein>
<dbReference type="EMBL" id="UYJE01001982">
    <property type="protein sequence ID" value="VDI06810.1"/>
    <property type="molecule type" value="Genomic_DNA"/>
</dbReference>
<accession>A0A8B6CNS1</accession>
<evidence type="ECO:0000313" key="1">
    <source>
        <dbReference type="EMBL" id="VDI06810.1"/>
    </source>
</evidence>
<dbReference type="OrthoDB" id="6089838at2759"/>